<proteinExistence type="predicted"/>
<dbReference type="RefSeq" id="WP_185789346.1">
    <property type="nucleotide sequence ID" value="NZ_JACLCP010000003.1"/>
</dbReference>
<dbReference type="Proteomes" id="UP000533900">
    <property type="component" value="Unassembled WGS sequence"/>
</dbReference>
<name>A0A842IWC6_9FLAO</name>
<organism evidence="2 3">
    <name type="scientific">Winogradskyella flava</name>
    <dbReference type="NCBI Taxonomy" id="1884876"/>
    <lineage>
        <taxon>Bacteria</taxon>
        <taxon>Pseudomonadati</taxon>
        <taxon>Bacteroidota</taxon>
        <taxon>Flavobacteriia</taxon>
        <taxon>Flavobacteriales</taxon>
        <taxon>Flavobacteriaceae</taxon>
        <taxon>Winogradskyella</taxon>
    </lineage>
</organism>
<comment type="caution">
    <text evidence="2">The sequence shown here is derived from an EMBL/GenBank/DDBJ whole genome shotgun (WGS) entry which is preliminary data.</text>
</comment>
<keyword evidence="1" id="KW-0472">Membrane</keyword>
<reference evidence="2" key="1">
    <citation type="submission" date="2020-08" db="EMBL/GenBank/DDBJ databases">
        <title>Winogradskyella ouciana sp. nov., isolated from the hadal seawater of the Mariana Trench.</title>
        <authorList>
            <person name="He X."/>
        </authorList>
    </citation>
    <scope>NUCLEOTIDE SEQUENCE [LARGE SCALE GENOMIC DNA]</scope>
    <source>
        <strain evidence="2">KCTC 52348</strain>
    </source>
</reference>
<dbReference type="AlphaFoldDB" id="A0A842IWC6"/>
<feature type="transmembrane region" description="Helical" evidence="1">
    <location>
        <begin position="20"/>
        <end position="40"/>
    </location>
</feature>
<accession>A0A842IWC6</accession>
<keyword evidence="3" id="KW-1185">Reference proteome</keyword>
<keyword evidence="1" id="KW-1133">Transmembrane helix</keyword>
<gene>
    <name evidence="2" type="ORF">H7F21_11035</name>
</gene>
<feature type="transmembrane region" description="Helical" evidence="1">
    <location>
        <begin position="60"/>
        <end position="78"/>
    </location>
</feature>
<evidence type="ECO:0000256" key="1">
    <source>
        <dbReference type="SAM" id="Phobius"/>
    </source>
</evidence>
<protein>
    <submittedName>
        <fullName evidence="2">Uncharacterized protein</fullName>
    </submittedName>
</protein>
<sequence>MKKRGNKHRLKEIRKENRFLNWFILCVGLVLFIVGSIKLLFFKAEVAVNARYLQPTVDTGGVICLAGFILLICSVYRFRNKEKVIKDTLDLEND</sequence>
<evidence type="ECO:0000313" key="2">
    <source>
        <dbReference type="EMBL" id="MBC2845627.1"/>
    </source>
</evidence>
<evidence type="ECO:0000313" key="3">
    <source>
        <dbReference type="Proteomes" id="UP000533900"/>
    </source>
</evidence>
<keyword evidence="1" id="KW-0812">Transmembrane</keyword>
<dbReference type="EMBL" id="JACLCP010000003">
    <property type="protein sequence ID" value="MBC2845627.1"/>
    <property type="molecule type" value="Genomic_DNA"/>
</dbReference>